<dbReference type="Gene3D" id="2.170.120.20">
    <property type="entry name" value="Ribosomal protein L25, beta domain"/>
    <property type="match status" value="1"/>
</dbReference>
<dbReference type="InterPro" id="IPR011035">
    <property type="entry name" value="Ribosomal_bL25/Gln-tRNA_synth"/>
</dbReference>
<dbReference type="InterPro" id="IPR020930">
    <property type="entry name" value="Ribosomal_uL5_bac-type"/>
</dbReference>
<dbReference type="InterPro" id="IPR001021">
    <property type="entry name" value="Ribosomal_bL25_long"/>
</dbReference>
<dbReference type="AlphaFoldDB" id="A0AAF0I7T5"/>
<dbReference type="HAMAP" id="MF_01334">
    <property type="entry name" value="Ribosomal_bL25_CTC"/>
    <property type="match status" value="1"/>
</dbReference>
<name>A0AAF0I7T5_9ENTE</name>
<sequence>MTVLLKVKERAVRPRSLKRELRKAGQIPAVVYGNNVVNTAISVDEKELMKALKENGQNAVYTLDIDGKKVPTLIFAQQQDTFNRAWLHVEFLAVDMDEKTELEAELVLKGTPAGVKVGGVLGQNLYTVIVSATPDKLPERVEVDVTALNIGEALTVADISKNADYTIMTEADEQIAVVLEAVDHEAEENEVAAEVTPEVIGEKKES</sequence>
<dbReference type="GO" id="GO:0003735">
    <property type="term" value="F:structural constituent of ribosome"/>
    <property type="evidence" value="ECO:0007669"/>
    <property type="project" value="InterPro"/>
</dbReference>
<keyword evidence="2 5" id="KW-0694">RNA-binding</keyword>
<proteinExistence type="inferred from homology"/>
<dbReference type="NCBIfam" id="NF004133">
    <property type="entry name" value="PRK05618.2-4"/>
    <property type="match status" value="1"/>
</dbReference>
<dbReference type="GO" id="GO:0008097">
    <property type="term" value="F:5S rRNA binding"/>
    <property type="evidence" value="ECO:0007669"/>
    <property type="project" value="InterPro"/>
</dbReference>
<evidence type="ECO:0000259" key="7">
    <source>
        <dbReference type="Pfam" id="PF14693"/>
    </source>
</evidence>
<accession>A0AAF0I7T5</accession>
<evidence type="ECO:0000259" key="6">
    <source>
        <dbReference type="Pfam" id="PF01386"/>
    </source>
</evidence>
<dbReference type="GO" id="GO:0022625">
    <property type="term" value="C:cytosolic large ribosomal subunit"/>
    <property type="evidence" value="ECO:0007669"/>
    <property type="project" value="TreeGrafter"/>
</dbReference>
<dbReference type="Pfam" id="PF01386">
    <property type="entry name" value="Ribosomal_L25p"/>
    <property type="match status" value="1"/>
</dbReference>
<evidence type="ECO:0000256" key="4">
    <source>
        <dbReference type="ARBA" id="ARBA00023274"/>
    </source>
</evidence>
<evidence type="ECO:0000256" key="1">
    <source>
        <dbReference type="ARBA" id="ARBA00022730"/>
    </source>
</evidence>
<dbReference type="SUPFAM" id="SSF50715">
    <property type="entry name" value="Ribosomal protein L25-like"/>
    <property type="match status" value="1"/>
</dbReference>
<dbReference type="KEGG" id="vie:OL234_10130"/>
<dbReference type="EMBL" id="CP110232">
    <property type="protein sequence ID" value="WEG73276.1"/>
    <property type="molecule type" value="Genomic_DNA"/>
</dbReference>
<organism evidence="8 9">
    <name type="scientific">Vagococcus intermedius</name>
    <dbReference type="NCBI Taxonomy" id="2991418"/>
    <lineage>
        <taxon>Bacteria</taxon>
        <taxon>Bacillati</taxon>
        <taxon>Bacillota</taxon>
        <taxon>Bacilli</taxon>
        <taxon>Lactobacillales</taxon>
        <taxon>Enterococcaceae</taxon>
        <taxon>Vagococcus</taxon>
    </lineage>
</organism>
<feature type="domain" description="Large ribosomal subunit protein bL25 L25" evidence="6">
    <location>
        <begin position="5"/>
        <end position="91"/>
    </location>
</feature>
<keyword evidence="3 5" id="KW-0689">Ribosomal protein</keyword>
<evidence type="ECO:0000256" key="3">
    <source>
        <dbReference type="ARBA" id="ARBA00022980"/>
    </source>
</evidence>
<dbReference type="CDD" id="cd00495">
    <property type="entry name" value="Ribosomal_L25_TL5_CTC"/>
    <property type="match status" value="1"/>
</dbReference>
<dbReference type="Gene3D" id="2.40.240.10">
    <property type="entry name" value="Ribosomal Protein L25, Chain P"/>
    <property type="match status" value="1"/>
</dbReference>
<protein>
    <recommendedName>
        <fullName evidence="5">Large ribosomal subunit protein bL25</fullName>
    </recommendedName>
    <alternativeName>
        <fullName evidence="5">General stress protein CTC</fullName>
    </alternativeName>
</protein>
<dbReference type="InterPro" id="IPR029751">
    <property type="entry name" value="Ribosomal_L25_dom"/>
</dbReference>
<evidence type="ECO:0000313" key="8">
    <source>
        <dbReference type="EMBL" id="WEG73276.1"/>
    </source>
</evidence>
<dbReference type="Proteomes" id="UP001179647">
    <property type="component" value="Chromosome"/>
</dbReference>
<dbReference type="PANTHER" id="PTHR33284">
    <property type="entry name" value="RIBOSOMAL PROTEIN L25/GLN-TRNA SYNTHETASE, ANTI-CODON-BINDING DOMAIN-CONTAINING PROTEIN"/>
    <property type="match status" value="1"/>
</dbReference>
<evidence type="ECO:0000256" key="2">
    <source>
        <dbReference type="ARBA" id="ARBA00022884"/>
    </source>
</evidence>
<dbReference type="Pfam" id="PF14693">
    <property type="entry name" value="Ribosomal_TL5_C"/>
    <property type="match status" value="1"/>
</dbReference>
<evidence type="ECO:0000256" key="5">
    <source>
        <dbReference type="HAMAP-Rule" id="MF_01334"/>
    </source>
</evidence>
<dbReference type="InterPro" id="IPR020056">
    <property type="entry name" value="Rbsml_bL25/Gln-tRNA_synth_N"/>
</dbReference>
<reference evidence="8" key="1">
    <citation type="submission" date="2022-10" db="EMBL/GenBank/DDBJ databases">
        <title>Vagococcus sp. isolated from poultry meat.</title>
        <authorList>
            <person name="Johansson P."/>
            <person name="Bjorkroth J."/>
        </authorList>
    </citation>
    <scope>NUCLEOTIDE SEQUENCE</scope>
    <source>
        <strain evidence="8">STAA11</strain>
    </source>
</reference>
<keyword evidence="4 5" id="KW-0687">Ribonucleoprotein</keyword>
<dbReference type="RefSeq" id="WP_275469079.1">
    <property type="nucleotide sequence ID" value="NZ_CP110232.1"/>
</dbReference>
<keyword evidence="1 5" id="KW-0699">rRNA-binding</keyword>
<dbReference type="PANTHER" id="PTHR33284:SF1">
    <property type="entry name" value="RIBOSOMAL PROTEIN L25_GLN-TRNA SYNTHETASE, ANTI-CODON-BINDING DOMAIN-CONTAINING PROTEIN"/>
    <property type="match status" value="1"/>
</dbReference>
<dbReference type="InterPro" id="IPR037121">
    <property type="entry name" value="Ribosomal_bL25_C"/>
</dbReference>
<keyword evidence="9" id="KW-1185">Reference proteome</keyword>
<comment type="subunit">
    <text evidence="5">Part of the 50S ribosomal subunit; part of the 5S rRNA/L5/L18/L25 subcomplex. Contacts the 5S rRNA. Binds to the 5S rRNA independently of L5 and L18.</text>
</comment>
<feature type="domain" description="Large ribosomal subunit protein bL25 beta" evidence="7">
    <location>
        <begin position="100"/>
        <end position="180"/>
    </location>
</feature>
<dbReference type="InterPro" id="IPR020057">
    <property type="entry name" value="Ribosomal_bL25_b-dom"/>
</dbReference>
<dbReference type="NCBIfam" id="TIGR00731">
    <property type="entry name" value="bL25_bact_ctc"/>
    <property type="match status" value="1"/>
</dbReference>
<gene>
    <name evidence="5" type="primary">rplY</name>
    <name evidence="5" type="synonym">ctc</name>
    <name evidence="8" type="ORF">OL234_10130</name>
</gene>
<comment type="function">
    <text evidence="5">This is one of the proteins that binds to the 5S RNA in the ribosome where it forms part of the central protuberance.</text>
</comment>
<dbReference type="GO" id="GO:0006412">
    <property type="term" value="P:translation"/>
    <property type="evidence" value="ECO:0007669"/>
    <property type="project" value="UniProtKB-UniRule"/>
</dbReference>
<evidence type="ECO:0000313" key="9">
    <source>
        <dbReference type="Proteomes" id="UP001179647"/>
    </source>
</evidence>
<comment type="similarity">
    <text evidence="5">Belongs to the bacterial ribosomal protein bL25 family. CTC subfamily.</text>
</comment>